<evidence type="ECO:0000313" key="5">
    <source>
        <dbReference type="Proteomes" id="UP000510821"/>
    </source>
</evidence>
<protein>
    <submittedName>
        <fullName evidence="4">Cold-shock protein</fullName>
    </submittedName>
</protein>
<dbReference type="Proteomes" id="UP000510821">
    <property type="component" value="Chromosome"/>
</dbReference>
<reference evidence="5" key="1">
    <citation type="submission" date="2020-07" db="EMBL/GenBank/DDBJ databases">
        <title>Metabolic diversity and evolutionary history of the archaeal phylum ###Micrarchaeota### uncovered from a freshwater lake metagenome.</title>
        <authorList>
            <person name="Kadnikov V.V."/>
            <person name="Savvichev A.S."/>
            <person name="Mardanov A.V."/>
            <person name="Beletsky A.V."/>
            <person name="Chupakov A.V."/>
            <person name="Kokryatskaya N.M."/>
            <person name="Pimenov N.V."/>
            <person name="Ravin N.V."/>
        </authorList>
    </citation>
    <scope>NUCLEOTIDE SEQUENCE [LARGE SCALE GENOMIC DNA]</scope>
</reference>
<dbReference type="InterPro" id="IPR002059">
    <property type="entry name" value="CSP_DNA-bd"/>
</dbReference>
<dbReference type="KEGG" id="flt:Sv326_0672"/>
<accession>A0A7D5XPS8</accession>
<evidence type="ECO:0000256" key="2">
    <source>
        <dbReference type="ARBA" id="ARBA00022490"/>
    </source>
</evidence>
<proteinExistence type="predicted"/>
<name>A0A7D5XPS8_FERL1</name>
<dbReference type="InterPro" id="IPR011129">
    <property type="entry name" value="CSD"/>
</dbReference>
<organism evidence="4 5">
    <name type="scientific">Fermentimicrarchaeum limneticum</name>
    <dbReference type="NCBI Taxonomy" id="2795018"/>
    <lineage>
        <taxon>Archaea</taxon>
        <taxon>Candidatus Micrarchaeota</taxon>
        <taxon>Candidatus Fermentimicrarchaeales</taxon>
        <taxon>Candidatus Fermentimicrarchaeaceae</taxon>
        <taxon>Candidatus Fermentimicrarchaeum</taxon>
    </lineage>
</organism>
<dbReference type="InterPro" id="IPR050181">
    <property type="entry name" value="Cold_shock_domain"/>
</dbReference>
<evidence type="ECO:0000256" key="1">
    <source>
        <dbReference type="ARBA" id="ARBA00004496"/>
    </source>
</evidence>
<dbReference type="EMBL" id="CP058998">
    <property type="protein sequence ID" value="QLJ52847.1"/>
    <property type="molecule type" value="Genomic_DNA"/>
</dbReference>
<dbReference type="PRINTS" id="PR00050">
    <property type="entry name" value="COLDSHOCK"/>
</dbReference>
<dbReference type="GO" id="GO:0003676">
    <property type="term" value="F:nucleic acid binding"/>
    <property type="evidence" value="ECO:0007669"/>
    <property type="project" value="InterPro"/>
</dbReference>
<dbReference type="PIRSF" id="PIRSF002599">
    <property type="entry name" value="Cold_shock_A"/>
    <property type="match status" value="1"/>
</dbReference>
<dbReference type="Pfam" id="PF00313">
    <property type="entry name" value="CSD"/>
    <property type="match status" value="1"/>
</dbReference>
<gene>
    <name evidence="4" type="ORF">Sv326_0672</name>
</gene>
<dbReference type="SUPFAM" id="SSF50249">
    <property type="entry name" value="Nucleic acid-binding proteins"/>
    <property type="match status" value="1"/>
</dbReference>
<feature type="domain" description="CSD" evidence="3">
    <location>
        <begin position="1"/>
        <end position="62"/>
    </location>
</feature>
<comment type="subcellular location">
    <subcellularLocation>
        <location evidence="1">Cytoplasm</location>
    </subcellularLocation>
</comment>
<dbReference type="GO" id="GO:0005737">
    <property type="term" value="C:cytoplasm"/>
    <property type="evidence" value="ECO:0007669"/>
    <property type="project" value="UniProtKB-SubCell"/>
</dbReference>
<dbReference type="AlphaFoldDB" id="A0A7D5XPS8"/>
<dbReference type="Gene3D" id="2.40.50.140">
    <property type="entry name" value="Nucleic acid-binding proteins"/>
    <property type="match status" value="1"/>
</dbReference>
<dbReference type="PANTHER" id="PTHR11544">
    <property type="entry name" value="COLD SHOCK DOMAIN CONTAINING PROTEINS"/>
    <property type="match status" value="1"/>
</dbReference>
<sequence length="63" mass="6663">MKGKVKMFNTARGFGFITGDDGNDVYVNVSAIQGGAVLAVGDVVEYDVESGERGPRAKNVKKV</sequence>
<evidence type="ECO:0000313" key="4">
    <source>
        <dbReference type="EMBL" id="QLJ52847.1"/>
    </source>
</evidence>
<keyword evidence="2" id="KW-0963">Cytoplasm</keyword>
<dbReference type="InterPro" id="IPR012156">
    <property type="entry name" value="Cold_shock_CspA"/>
</dbReference>
<dbReference type="SMART" id="SM00357">
    <property type="entry name" value="CSP"/>
    <property type="match status" value="1"/>
</dbReference>
<dbReference type="InterPro" id="IPR012340">
    <property type="entry name" value="NA-bd_OB-fold"/>
</dbReference>
<evidence type="ECO:0000259" key="3">
    <source>
        <dbReference type="PROSITE" id="PS51857"/>
    </source>
</evidence>
<dbReference type="PROSITE" id="PS51857">
    <property type="entry name" value="CSD_2"/>
    <property type="match status" value="1"/>
</dbReference>